<evidence type="ECO:0000256" key="3">
    <source>
        <dbReference type="SAM" id="MobiDB-lite"/>
    </source>
</evidence>
<dbReference type="EMBL" id="RQXX01000001">
    <property type="protein sequence ID" value="RVV99752.1"/>
    <property type="molecule type" value="Genomic_DNA"/>
</dbReference>
<evidence type="ECO:0000256" key="2">
    <source>
        <dbReference type="ARBA" id="ARBA00023125"/>
    </source>
</evidence>
<dbReference type="Pfam" id="PF00216">
    <property type="entry name" value="Bac_DNA_binding"/>
    <property type="match status" value="1"/>
</dbReference>
<name>A0A438AM40_9RHOB</name>
<dbReference type="GO" id="GO:0030527">
    <property type="term" value="F:structural constituent of chromatin"/>
    <property type="evidence" value="ECO:0007669"/>
    <property type="project" value="InterPro"/>
</dbReference>
<dbReference type="SUPFAM" id="SSF47729">
    <property type="entry name" value="IHF-like DNA-binding proteins"/>
    <property type="match status" value="1"/>
</dbReference>
<dbReference type="InterPro" id="IPR010992">
    <property type="entry name" value="IHF-like_DNA-bd_dom_sf"/>
</dbReference>
<dbReference type="InterPro" id="IPR000119">
    <property type="entry name" value="Hist_DNA-bd"/>
</dbReference>
<gene>
    <name evidence="4" type="ORF">EKE94_03500</name>
</gene>
<protein>
    <submittedName>
        <fullName evidence="4">DNA-binding protein</fullName>
    </submittedName>
</protein>
<organism evidence="4 5">
    <name type="scientific">Mesobaculum littorinae</name>
    <dbReference type="NCBI Taxonomy" id="2486419"/>
    <lineage>
        <taxon>Bacteria</taxon>
        <taxon>Pseudomonadati</taxon>
        <taxon>Pseudomonadota</taxon>
        <taxon>Alphaproteobacteria</taxon>
        <taxon>Rhodobacterales</taxon>
        <taxon>Roseobacteraceae</taxon>
        <taxon>Mesobaculum</taxon>
    </lineage>
</organism>
<evidence type="ECO:0000313" key="4">
    <source>
        <dbReference type="EMBL" id="RVV99752.1"/>
    </source>
</evidence>
<evidence type="ECO:0000256" key="1">
    <source>
        <dbReference type="ARBA" id="ARBA00010529"/>
    </source>
</evidence>
<proteinExistence type="inferred from homology"/>
<keyword evidence="2 4" id="KW-0238">DNA-binding</keyword>
<dbReference type="AlphaFoldDB" id="A0A438AM40"/>
<feature type="region of interest" description="Disordered" evidence="3">
    <location>
        <begin position="1"/>
        <end position="33"/>
    </location>
</feature>
<dbReference type="GO" id="GO:0003677">
    <property type="term" value="F:DNA binding"/>
    <property type="evidence" value="ECO:0007669"/>
    <property type="project" value="UniProtKB-KW"/>
</dbReference>
<accession>A0A438AM40</accession>
<dbReference type="OrthoDB" id="7873378at2"/>
<keyword evidence="5" id="KW-1185">Reference proteome</keyword>
<dbReference type="RefSeq" id="WP_127905194.1">
    <property type="nucleotide sequence ID" value="NZ_RQXX01000001.1"/>
</dbReference>
<dbReference type="Proteomes" id="UP000285908">
    <property type="component" value="Unassembled WGS sequence"/>
</dbReference>
<dbReference type="Gene3D" id="4.10.520.10">
    <property type="entry name" value="IHF-like DNA-binding proteins"/>
    <property type="match status" value="1"/>
</dbReference>
<reference evidence="4 5" key="1">
    <citation type="submission" date="2018-11" db="EMBL/GenBank/DDBJ databases">
        <title>Mesobaculum littorinae gen. nov., sp. nov., isolated from Littorina scabra that represents a novel genus of the order Rhodobacteraceae.</title>
        <authorList>
            <person name="Li F."/>
        </authorList>
    </citation>
    <scope>NUCLEOTIDE SEQUENCE [LARGE SCALE GENOMIC DNA]</scope>
    <source>
        <strain evidence="4 5">M0103</strain>
    </source>
</reference>
<comment type="similarity">
    <text evidence="1">Belongs to the bacterial histone-like protein family.</text>
</comment>
<sequence length="123" mass="13213">MTDDDKAPTTDTASLPETPELKVVQDQAAPQPTQTLRKGDLLDEVAAATGLPRNKVKPMVEATLATMGQALSDGKELTLQPFGKLKIQRVKDMANGQALTVKIRRSTQSIEETDPLAEDEKGG</sequence>
<comment type="caution">
    <text evidence="4">The sequence shown here is derived from an EMBL/GenBank/DDBJ whole genome shotgun (WGS) entry which is preliminary data.</text>
</comment>
<evidence type="ECO:0000313" key="5">
    <source>
        <dbReference type="Proteomes" id="UP000285908"/>
    </source>
</evidence>